<comment type="caution">
    <text evidence="2">The sequence shown here is derived from an EMBL/GenBank/DDBJ whole genome shotgun (WGS) entry which is preliminary data.</text>
</comment>
<protein>
    <submittedName>
        <fullName evidence="2">Uncharacterized protein</fullName>
    </submittedName>
</protein>
<reference evidence="2 3" key="1">
    <citation type="journal article" date="2018" name="Nat. Ecol. Evol.">
        <title>Genomic signatures of mitonuclear coevolution across populations of Tigriopus californicus.</title>
        <authorList>
            <person name="Barreto F.S."/>
            <person name="Watson E.T."/>
            <person name="Lima T.G."/>
            <person name="Willett C.S."/>
            <person name="Edmands S."/>
            <person name="Li W."/>
            <person name="Burton R.S."/>
        </authorList>
    </citation>
    <scope>NUCLEOTIDE SEQUENCE [LARGE SCALE GENOMIC DNA]</scope>
    <source>
        <strain evidence="2 3">San Diego</strain>
    </source>
</reference>
<dbReference type="EMBL" id="VCGU01000001">
    <property type="protein sequence ID" value="TRY81075.1"/>
    <property type="molecule type" value="Genomic_DNA"/>
</dbReference>
<dbReference type="Proteomes" id="UP000318571">
    <property type="component" value="Chromosome 12"/>
</dbReference>
<dbReference type="InterPro" id="IPR015915">
    <property type="entry name" value="Kelch-typ_b-propeller"/>
</dbReference>
<gene>
    <name evidence="2" type="ORF">TCAL_16736</name>
</gene>
<organism evidence="2 3">
    <name type="scientific">Tigriopus californicus</name>
    <name type="common">Marine copepod</name>
    <dbReference type="NCBI Taxonomy" id="6832"/>
    <lineage>
        <taxon>Eukaryota</taxon>
        <taxon>Metazoa</taxon>
        <taxon>Ecdysozoa</taxon>
        <taxon>Arthropoda</taxon>
        <taxon>Crustacea</taxon>
        <taxon>Multicrustacea</taxon>
        <taxon>Hexanauplia</taxon>
        <taxon>Copepoda</taxon>
        <taxon>Harpacticoida</taxon>
        <taxon>Harpacticidae</taxon>
        <taxon>Tigriopus</taxon>
    </lineage>
</organism>
<feature type="compositionally biased region" description="Polar residues" evidence="1">
    <location>
        <begin position="383"/>
        <end position="394"/>
    </location>
</feature>
<dbReference type="AlphaFoldDB" id="A0A553PTR8"/>
<dbReference type="SUPFAM" id="SSF117281">
    <property type="entry name" value="Kelch motif"/>
    <property type="match status" value="1"/>
</dbReference>
<feature type="compositionally biased region" description="Basic and acidic residues" evidence="1">
    <location>
        <begin position="353"/>
        <end position="362"/>
    </location>
</feature>
<dbReference type="Gene3D" id="2.120.10.80">
    <property type="entry name" value="Kelch-type beta propeller"/>
    <property type="match status" value="1"/>
</dbReference>
<sequence>MVRSVQDIKLCAWAKYVTPWEKDYTWVTKALDEDVAFNRDSGFAGTPDRNTLTSPRLSTVPGSELISSSAIMAEAPDNANDDVRAVAKTVVQIPKYSGHPVATEYQPVSGTCTEVWEALNWIQRCESVRGAARWNNEVLLQQAILSLIPSSPADDWYQCELGQDDVSTWEGFKTALGRYGGASYLLKGQLNYALGRSNDHNFSDTLQFDQSSQTWNKVNLTPLISLYTALVQISPSWIILIGGQESSASTIIHADGSIIPGPNLPFQMMRHCAVGLNEEHIFIAGGFKNGISPSRETFELKWSEQIWVPQSPMTSAQSSVTCDTFLDKDNRLSILVANKQFVRGRFSSSTYLCREEEPRGGSEEIASSSKMPPKPDVGAGEQSVDQGSNPGCTT</sequence>
<feature type="region of interest" description="Disordered" evidence="1">
    <location>
        <begin position="353"/>
        <end position="394"/>
    </location>
</feature>
<keyword evidence="3" id="KW-1185">Reference proteome</keyword>
<accession>A0A553PTR8</accession>
<evidence type="ECO:0000313" key="3">
    <source>
        <dbReference type="Proteomes" id="UP000318571"/>
    </source>
</evidence>
<evidence type="ECO:0000256" key="1">
    <source>
        <dbReference type="SAM" id="MobiDB-lite"/>
    </source>
</evidence>
<evidence type="ECO:0000313" key="2">
    <source>
        <dbReference type="EMBL" id="TRY81075.1"/>
    </source>
</evidence>
<name>A0A553PTR8_TIGCA</name>
<proteinExistence type="predicted"/>